<evidence type="ECO:0000313" key="3">
    <source>
        <dbReference type="Proteomes" id="UP000694425"/>
    </source>
</evidence>
<dbReference type="InterPro" id="IPR011990">
    <property type="entry name" value="TPR-like_helical_dom_sf"/>
</dbReference>
<evidence type="ECO:0000256" key="1">
    <source>
        <dbReference type="ARBA" id="ARBA00022737"/>
    </source>
</evidence>
<organism evidence="2 3">
    <name type="scientific">Neovison vison</name>
    <name type="common">American mink</name>
    <name type="synonym">Mustela vison</name>
    <dbReference type="NCBI Taxonomy" id="452646"/>
    <lineage>
        <taxon>Eukaryota</taxon>
        <taxon>Metazoa</taxon>
        <taxon>Chordata</taxon>
        <taxon>Craniata</taxon>
        <taxon>Vertebrata</taxon>
        <taxon>Euteleostomi</taxon>
        <taxon>Mammalia</taxon>
        <taxon>Eutheria</taxon>
        <taxon>Laurasiatheria</taxon>
        <taxon>Carnivora</taxon>
        <taxon>Caniformia</taxon>
        <taxon>Musteloidea</taxon>
        <taxon>Mustelidae</taxon>
        <taxon>Mustelinae</taxon>
        <taxon>Neogale</taxon>
    </lineage>
</organism>
<accession>A0A8C7ATV7</accession>
<dbReference type="Gene3D" id="1.25.40.10">
    <property type="entry name" value="Tetratricopeptide repeat domain"/>
    <property type="match status" value="1"/>
</dbReference>
<keyword evidence="1" id="KW-0677">Repeat</keyword>
<evidence type="ECO:0000313" key="2">
    <source>
        <dbReference type="Ensembl" id="ENSNVIP00000013430.1"/>
    </source>
</evidence>
<dbReference type="InterPro" id="IPR027417">
    <property type="entry name" value="P-loop_NTPase"/>
</dbReference>
<dbReference type="SUPFAM" id="SSF52540">
    <property type="entry name" value="P-loop containing nucleoside triphosphate hydrolases"/>
    <property type="match status" value="1"/>
</dbReference>
<sequence>MSSPEQSEISQKANVDKYAQFVFKFQKPIQPYICSTLKDFQEERDFLANYIFPQLNELCISRGTYFKAVDLRCAALMAPPPSSSNLFRQHSCLHAQRLKLCLDYVNSCFPFLICMLGQTYGDFLPDHVPLLFSKGTDLSSLSPIEQNLYVAAKNGYPWVLENPNYSLTEFEIIQAAFLKKSQFQYFYFRTGPTLLKTLDEEKEKLLLGSLNDEEKLRVGKLKAKIINKGLPVRFYQDLHELGELVFKDWSVVIKQLYPATFMIEHMDYKHSFERFYHEEFTEKCKQVFVISKESNRIFEILERFALKDVGFDCNSAAPGSNLDSLLRINPLPVYKSILLLSGERGCGKSTLIANWVNDFKKKYPSMLMIPHFVGSTCESSDIMSVIHYFITELQYENYGTQLETDILNEDSNVLVFPLLVEVFIASISLKPCILVLDGIEELIGIYGISGQKAKDFSWLPSSVPPQCKLILSTVSSSLSYKSLCARPDVRTVELLSTGDDEVKLNIFRQYLFIPGRDPLRQTRHPSRKRTNLNPLKLTILANELRECRIYRDEYQCLKEYLEVVSIQELWELILKRWIEDYSWTLMPKRANSDTVASGEALDGWVADALCLLSISHCGLTEVEIFQILDMLGYRDHYKVTTLHWAAFRNATRQWVQEKPNGLLYFRHQSLRNAVEHKLLGVLTPVRESSPYTFQNPANHRKTHFHRVLARYFQRQTAFWRVYGELPWHMRMSGSWGDLCSFLSSPSITDFLSKIRNPSFWTRLHLIYYWNVLSKVGYDAAEAYLFTVAKIKADKCHKVKKRNTLSVLECRLFEVTTTDKCRLMFFIAKFLKLMGKTREAEELFLSVENILMQSRASTEMLLRVQNTTGELYLEIGMTQEGFQYFQKAWSNLMEFPPSSIKDNQAFLKQKGRVLNNLAKSATEKYLKENHILERAAEISSSLDNNPRDQATMKYTEGVLIFVAGNTSLAKTRFQECLNIRRSLFGEKNILVGEIMEFLADLLFFLPEDSERFQRKQAIEYYKQVIQIKENAGSFATSSLVRKQLSVSLSDTLCKLAGQLLVSDSGHHVITEAVGYLYRSLDLRATYLGSSHSSIHGILQLLKEIEWIRSRRCWSQGMNRQFSEGSRNGTSLWDHLLKLNYHSAQSSNTVSSAICMNTDKLQRAKSMDLAAHTISDKSKCASGKGKKVLRPIISVSIEKIPQKTQNNLDLWNGPEKEASLKKQDYSSKILSLGEMDGVIKFSRQRILSAKGKGEKGQITTIYRHPLVVGSFNTNNSWESVSEFISEKWLFHSPDYSSVSQKSCFERRPQFETKLLKTSHDTNKV</sequence>
<dbReference type="GO" id="GO:0080008">
    <property type="term" value="C:Cul4-RING E3 ubiquitin ligase complex"/>
    <property type="evidence" value="ECO:0007669"/>
    <property type="project" value="TreeGrafter"/>
</dbReference>
<dbReference type="Proteomes" id="UP000694425">
    <property type="component" value="Unplaced"/>
</dbReference>
<dbReference type="PANTHER" id="PTHR19860:SF18">
    <property type="entry name" value="DUF4062 DOMAIN-CONTAINING PROTEIN"/>
    <property type="match status" value="1"/>
</dbReference>
<keyword evidence="3" id="KW-1185">Reference proteome</keyword>
<reference evidence="2" key="1">
    <citation type="submission" date="2025-08" db="UniProtKB">
        <authorList>
            <consortium name="Ensembl"/>
        </authorList>
    </citation>
    <scope>IDENTIFICATION</scope>
</reference>
<reference evidence="2" key="2">
    <citation type="submission" date="2025-09" db="UniProtKB">
        <authorList>
            <consortium name="Ensembl"/>
        </authorList>
    </citation>
    <scope>IDENTIFICATION</scope>
</reference>
<dbReference type="PANTHER" id="PTHR19860">
    <property type="entry name" value="DDB1- AND CUL4-ASSOCIATED FACTOR 12-RELATED"/>
    <property type="match status" value="1"/>
</dbReference>
<proteinExistence type="predicted"/>
<dbReference type="GeneTree" id="ENSGT00530000064216"/>
<evidence type="ECO:0008006" key="4">
    <source>
        <dbReference type="Google" id="ProtNLM"/>
    </source>
</evidence>
<dbReference type="Gene3D" id="3.40.50.300">
    <property type="entry name" value="P-loop containing nucleotide triphosphate hydrolases"/>
    <property type="match status" value="1"/>
</dbReference>
<dbReference type="InterPro" id="IPR051191">
    <property type="entry name" value="DCAF12"/>
</dbReference>
<dbReference type="Ensembl" id="ENSNVIT00000015703.1">
    <property type="protein sequence ID" value="ENSNVIP00000013430.1"/>
    <property type="gene ID" value="ENSNVIG00000010582.1"/>
</dbReference>
<name>A0A8C7ATV7_NEOVI</name>
<protein>
    <recommendedName>
        <fullName evidence="4">Tetratricopeptide repeat protein 41</fullName>
    </recommendedName>
</protein>